<dbReference type="OrthoDB" id="9806995at2"/>
<organism evidence="8 9">
    <name type="scientific">Algoriphagus yeomjeoni</name>
    <dbReference type="NCBI Taxonomy" id="291403"/>
    <lineage>
        <taxon>Bacteria</taxon>
        <taxon>Pseudomonadati</taxon>
        <taxon>Bacteroidota</taxon>
        <taxon>Cytophagia</taxon>
        <taxon>Cytophagales</taxon>
        <taxon>Cyclobacteriaceae</taxon>
        <taxon>Algoriphagus</taxon>
    </lineage>
</organism>
<dbReference type="InterPro" id="IPR035965">
    <property type="entry name" value="PAS-like_dom_sf"/>
</dbReference>
<dbReference type="NCBIfam" id="TIGR00229">
    <property type="entry name" value="sensory_box"/>
    <property type="match status" value="1"/>
</dbReference>
<dbReference type="InterPro" id="IPR003661">
    <property type="entry name" value="HisK_dim/P_dom"/>
</dbReference>
<protein>
    <recommendedName>
        <fullName evidence="2">histidine kinase</fullName>
        <ecNumber evidence="2">2.7.13.3</ecNumber>
    </recommendedName>
</protein>
<dbReference type="Pfam" id="PF00512">
    <property type="entry name" value="HisKA"/>
    <property type="match status" value="1"/>
</dbReference>
<dbReference type="Gene3D" id="3.30.450.20">
    <property type="entry name" value="PAS domain"/>
    <property type="match status" value="1"/>
</dbReference>
<dbReference type="Proteomes" id="UP000249610">
    <property type="component" value="Unassembled WGS sequence"/>
</dbReference>
<feature type="modified residue" description="4-aspartylphosphate" evidence="4">
    <location>
        <position position="59"/>
    </location>
</feature>
<reference evidence="8 9" key="1">
    <citation type="submission" date="2018-06" db="EMBL/GenBank/DDBJ databases">
        <title>Genomic Encyclopedia of Archaeal and Bacterial Type Strains, Phase II (KMG-II): from individual species to whole genera.</title>
        <authorList>
            <person name="Goeker M."/>
        </authorList>
    </citation>
    <scope>NUCLEOTIDE SEQUENCE [LARGE SCALE GENOMIC DNA]</scope>
    <source>
        <strain evidence="8 9">DSM 23446</strain>
    </source>
</reference>
<dbReference type="InterPro" id="IPR000014">
    <property type="entry name" value="PAS"/>
</dbReference>
<evidence type="ECO:0000256" key="2">
    <source>
        <dbReference type="ARBA" id="ARBA00012438"/>
    </source>
</evidence>
<feature type="domain" description="Histidine kinase" evidence="5">
    <location>
        <begin position="271"/>
        <end position="481"/>
    </location>
</feature>
<dbReference type="PANTHER" id="PTHR43547:SF2">
    <property type="entry name" value="HYBRID SIGNAL TRANSDUCTION HISTIDINE KINASE C"/>
    <property type="match status" value="1"/>
</dbReference>
<evidence type="ECO:0000259" key="5">
    <source>
        <dbReference type="PROSITE" id="PS50109"/>
    </source>
</evidence>
<dbReference type="Pfam" id="PF13188">
    <property type="entry name" value="PAS_8"/>
    <property type="match status" value="1"/>
</dbReference>
<feature type="domain" description="PAS" evidence="7">
    <location>
        <begin position="137"/>
        <end position="178"/>
    </location>
</feature>
<dbReference type="InterPro" id="IPR003594">
    <property type="entry name" value="HATPase_dom"/>
</dbReference>
<evidence type="ECO:0000256" key="3">
    <source>
        <dbReference type="ARBA" id="ARBA00022553"/>
    </source>
</evidence>
<dbReference type="Gene3D" id="1.10.287.130">
    <property type="match status" value="1"/>
</dbReference>
<evidence type="ECO:0000256" key="4">
    <source>
        <dbReference type="PROSITE-ProRule" id="PRU00169"/>
    </source>
</evidence>
<dbReference type="SUPFAM" id="SSF47384">
    <property type="entry name" value="Homodimeric domain of signal transducing histidine kinase"/>
    <property type="match status" value="1"/>
</dbReference>
<dbReference type="SUPFAM" id="SSF55785">
    <property type="entry name" value="PYP-like sensor domain (PAS domain)"/>
    <property type="match status" value="1"/>
</dbReference>
<dbReference type="GO" id="GO:0000155">
    <property type="term" value="F:phosphorelay sensor kinase activity"/>
    <property type="evidence" value="ECO:0007669"/>
    <property type="project" value="InterPro"/>
</dbReference>
<keyword evidence="9" id="KW-1185">Reference proteome</keyword>
<dbReference type="InterPro" id="IPR036890">
    <property type="entry name" value="HATPase_C_sf"/>
</dbReference>
<dbReference type="AlphaFoldDB" id="A0A327PS31"/>
<dbReference type="EC" id="2.7.13.3" evidence="2"/>
<keyword evidence="3 4" id="KW-0597">Phosphoprotein</keyword>
<dbReference type="Gene3D" id="3.40.50.2300">
    <property type="match status" value="1"/>
</dbReference>
<evidence type="ECO:0000259" key="7">
    <source>
        <dbReference type="PROSITE" id="PS50112"/>
    </source>
</evidence>
<dbReference type="SUPFAM" id="SSF55874">
    <property type="entry name" value="ATPase domain of HSP90 chaperone/DNA topoisomerase II/histidine kinase"/>
    <property type="match status" value="1"/>
</dbReference>
<evidence type="ECO:0000256" key="1">
    <source>
        <dbReference type="ARBA" id="ARBA00000085"/>
    </source>
</evidence>
<dbReference type="EMBL" id="QLLK01000002">
    <property type="protein sequence ID" value="RAI94121.1"/>
    <property type="molecule type" value="Genomic_DNA"/>
</dbReference>
<dbReference type="InterPro" id="IPR001789">
    <property type="entry name" value="Sig_transdc_resp-reg_receiver"/>
</dbReference>
<comment type="caution">
    <text evidence="8">The sequence shown here is derived from an EMBL/GenBank/DDBJ whole genome shotgun (WGS) entry which is preliminary data.</text>
</comment>
<dbReference type="InterPro" id="IPR005467">
    <property type="entry name" value="His_kinase_dom"/>
</dbReference>
<gene>
    <name evidence="8" type="ORF">LV83_01028</name>
</gene>
<dbReference type="Pfam" id="PF00072">
    <property type="entry name" value="Response_reg"/>
    <property type="match status" value="1"/>
</dbReference>
<dbReference type="Pfam" id="PF02518">
    <property type="entry name" value="HATPase_c"/>
    <property type="match status" value="1"/>
</dbReference>
<dbReference type="InterPro" id="IPR004358">
    <property type="entry name" value="Sig_transdc_His_kin-like_C"/>
</dbReference>
<evidence type="ECO:0000313" key="9">
    <source>
        <dbReference type="Proteomes" id="UP000249610"/>
    </source>
</evidence>
<dbReference type="PRINTS" id="PR00344">
    <property type="entry name" value="BCTRLSENSOR"/>
</dbReference>
<dbReference type="PANTHER" id="PTHR43547">
    <property type="entry name" value="TWO-COMPONENT HISTIDINE KINASE"/>
    <property type="match status" value="1"/>
</dbReference>
<dbReference type="PROSITE" id="PS50112">
    <property type="entry name" value="PAS"/>
    <property type="match status" value="1"/>
</dbReference>
<dbReference type="CDD" id="cd00082">
    <property type="entry name" value="HisKA"/>
    <property type="match status" value="1"/>
</dbReference>
<comment type="catalytic activity">
    <reaction evidence="1">
        <text>ATP + protein L-histidine = ADP + protein N-phospho-L-histidine.</text>
        <dbReference type="EC" id="2.7.13.3"/>
    </reaction>
</comment>
<proteinExistence type="predicted"/>
<evidence type="ECO:0000313" key="8">
    <source>
        <dbReference type="EMBL" id="RAI94121.1"/>
    </source>
</evidence>
<dbReference type="PROSITE" id="PS50110">
    <property type="entry name" value="RESPONSE_REGULATORY"/>
    <property type="match status" value="1"/>
</dbReference>
<dbReference type="SMART" id="SM00388">
    <property type="entry name" value="HisKA"/>
    <property type="match status" value="1"/>
</dbReference>
<dbReference type="PROSITE" id="PS50109">
    <property type="entry name" value="HIS_KIN"/>
    <property type="match status" value="1"/>
</dbReference>
<evidence type="ECO:0000259" key="6">
    <source>
        <dbReference type="PROSITE" id="PS50110"/>
    </source>
</evidence>
<dbReference type="CDD" id="cd00156">
    <property type="entry name" value="REC"/>
    <property type="match status" value="1"/>
</dbReference>
<sequence>MFSGKIIKVLYVDDDPDDFLLASSLLKKITDTTYILEGATSLEEAIPKLDESFDLFLVDYRLGKDTGLELIREIKLVRKHAPVIMLTGMSTGNIDKEALNLGVSDYLVKGEFDAQTLDRTLRYAIRDAQLMESLSSAAVKFRSIFELATDPFLLMDYEGEILEVNPAFQKKFGLKAHDPNSDETYYFKDLLPDESSRQELEQLFLNGEELYDMEALLTIEHGHSINSLISIVKQDVNIYQVLIKDLSAIKAKEEEEHNLKKFSSTGRIARLLAHEVKNPLTTILLSADQLHMELPESVLVESGDLIDVIRRNCDRINHLVTQLLDSTRFTELDAKNHSINTLLDEALEHVNDRIDFKGITIQKQYQTDICDISVDGEKIKIALINLIVNAIEAIPEKAGKLILKTSIKENQCRIEIKDNGEGIPKENLERLFEPFFTSKAAGSGLGLTNTQNIILSHGGSIRVKSEVGKGTSFLITFNIPS</sequence>
<dbReference type="InterPro" id="IPR011006">
    <property type="entry name" value="CheY-like_superfamily"/>
</dbReference>
<dbReference type="Gene3D" id="3.30.565.10">
    <property type="entry name" value="Histidine kinase-like ATPase, C-terminal domain"/>
    <property type="match status" value="1"/>
</dbReference>
<feature type="domain" description="Response regulatory" evidence="6">
    <location>
        <begin position="8"/>
        <end position="124"/>
    </location>
</feature>
<dbReference type="RefSeq" id="WP_111610444.1">
    <property type="nucleotide sequence ID" value="NZ_QLLK01000002.1"/>
</dbReference>
<dbReference type="SUPFAM" id="SSF52172">
    <property type="entry name" value="CheY-like"/>
    <property type="match status" value="1"/>
</dbReference>
<dbReference type="InterPro" id="IPR036097">
    <property type="entry name" value="HisK_dim/P_sf"/>
</dbReference>
<name>A0A327PS31_9BACT</name>
<accession>A0A327PS31</accession>
<dbReference type="SMART" id="SM00448">
    <property type="entry name" value="REC"/>
    <property type="match status" value="1"/>
</dbReference>
<dbReference type="SMART" id="SM00387">
    <property type="entry name" value="HATPase_c"/>
    <property type="match status" value="1"/>
</dbReference>